<proteinExistence type="predicted"/>
<sequence length="130" mass="14831">MVQPHWALTPVLTVAVILLFLTGLAHSYLGERYILMRLFRRENLPKMFGSTDFTTGTLRFVWHLLTVVWWGIAILILLAMDEPLQTRVVLQVFSAVALVSGLFPLYFTRGRHLSWVVFFAVAALLWLAAT</sequence>
<dbReference type="Proteomes" id="UP000448575">
    <property type="component" value="Unassembled WGS sequence"/>
</dbReference>
<comment type="caution">
    <text evidence="2">The sequence shown here is derived from an EMBL/GenBank/DDBJ whole genome shotgun (WGS) entry which is preliminary data.</text>
</comment>
<evidence type="ECO:0008006" key="4">
    <source>
        <dbReference type="Google" id="ProtNLM"/>
    </source>
</evidence>
<accession>A0A6N9HPM5</accession>
<dbReference type="AlphaFoldDB" id="A0A6N9HPM5"/>
<feature type="transmembrane region" description="Helical" evidence="1">
    <location>
        <begin position="60"/>
        <end position="79"/>
    </location>
</feature>
<dbReference type="EMBL" id="WWCJ01000018">
    <property type="protein sequence ID" value="MYN04605.1"/>
    <property type="molecule type" value="Genomic_DNA"/>
</dbReference>
<feature type="transmembrane region" description="Helical" evidence="1">
    <location>
        <begin position="88"/>
        <end position="107"/>
    </location>
</feature>
<keyword evidence="3" id="KW-1185">Reference proteome</keyword>
<evidence type="ECO:0000313" key="3">
    <source>
        <dbReference type="Proteomes" id="UP000448575"/>
    </source>
</evidence>
<keyword evidence="1" id="KW-1133">Transmembrane helix</keyword>
<feature type="transmembrane region" description="Helical" evidence="1">
    <location>
        <begin position="113"/>
        <end position="129"/>
    </location>
</feature>
<evidence type="ECO:0000313" key="2">
    <source>
        <dbReference type="EMBL" id="MYN04605.1"/>
    </source>
</evidence>
<reference evidence="2 3" key="1">
    <citation type="submission" date="2019-12" db="EMBL/GenBank/DDBJ databases">
        <title>Novel species isolated from a subtropical stream in China.</title>
        <authorList>
            <person name="Lu H."/>
        </authorList>
    </citation>
    <scope>NUCLEOTIDE SEQUENCE [LARGE SCALE GENOMIC DNA]</scope>
    <source>
        <strain evidence="2 3">DS3</strain>
    </source>
</reference>
<evidence type="ECO:0000256" key="1">
    <source>
        <dbReference type="SAM" id="Phobius"/>
    </source>
</evidence>
<gene>
    <name evidence="2" type="ORF">GTP41_21150</name>
</gene>
<name>A0A6N9HPM5_9BURK</name>
<keyword evidence="1" id="KW-0812">Transmembrane</keyword>
<protein>
    <recommendedName>
        <fullName evidence="4">DUF3325 family protein</fullName>
    </recommendedName>
</protein>
<organism evidence="2 3">
    <name type="scientific">Pseudoduganella guangdongensis</name>
    <dbReference type="NCBI Taxonomy" id="2692179"/>
    <lineage>
        <taxon>Bacteria</taxon>
        <taxon>Pseudomonadati</taxon>
        <taxon>Pseudomonadota</taxon>
        <taxon>Betaproteobacteria</taxon>
        <taxon>Burkholderiales</taxon>
        <taxon>Oxalobacteraceae</taxon>
        <taxon>Telluria group</taxon>
        <taxon>Pseudoduganella</taxon>
    </lineage>
</organism>
<keyword evidence="1" id="KW-0472">Membrane</keyword>